<evidence type="ECO:0000259" key="6">
    <source>
        <dbReference type="PROSITE" id="PS51198"/>
    </source>
</evidence>
<keyword evidence="4 5" id="KW-0067">ATP-binding</keyword>
<dbReference type="Gene3D" id="1.10.486.10">
    <property type="entry name" value="PCRA, domain 4"/>
    <property type="match status" value="1"/>
</dbReference>
<dbReference type="GO" id="GO:0004386">
    <property type="term" value="F:helicase activity"/>
    <property type="evidence" value="ECO:0007669"/>
    <property type="project" value="UniProtKB-UniRule"/>
</dbReference>
<keyword evidence="1 5" id="KW-0547">Nucleotide-binding</keyword>
<dbReference type="PANTHER" id="PTHR21529:SF4">
    <property type="entry name" value="TPR AND ANKYRIN REPEAT-CONTAINING PROTEIN 1"/>
    <property type="match status" value="1"/>
</dbReference>
<evidence type="ECO:0000256" key="2">
    <source>
        <dbReference type="ARBA" id="ARBA00022801"/>
    </source>
</evidence>
<reference evidence="7" key="1">
    <citation type="submission" date="2021-06" db="EMBL/GenBank/DDBJ databases">
        <authorList>
            <person name="Kallberg Y."/>
            <person name="Tangrot J."/>
            <person name="Rosling A."/>
        </authorList>
    </citation>
    <scope>NUCLEOTIDE SEQUENCE</scope>
    <source>
        <strain evidence="7">87-6 pot B 2015</strain>
    </source>
</reference>
<name>A0A9N9D1V3_FUNMO</name>
<keyword evidence="8" id="KW-1185">Reference proteome</keyword>
<dbReference type="EMBL" id="CAJVPP010003055">
    <property type="protein sequence ID" value="CAG8619520.1"/>
    <property type="molecule type" value="Genomic_DNA"/>
</dbReference>
<comment type="caution">
    <text evidence="7">The sequence shown here is derived from an EMBL/GenBank/DDBJ whole genome shotgun (WGS) entry which is preliminary data.</text>
</comment>
<dbReference type="Pfam" id="PF00580">
    <property type="entry name" value="UvrD-helicase"/>
    <property type="match status" value="1"/>
</dbReference>
<proteinExistence type="predicted"/>
<dbReference type="SUPFAM" id="SSF48452">
    <property type="entry name" value="TPR-like"/>
    <property type="match status" value="1"/>
</dbReference>
<dbReference type="PROSITE" id="PS51198">
    <property type="entry name" value="UVRD_HELICASE_ATP_BIND"/>
    <property type="match status" value="1"/>
</dbReference>
<evidence type="ECO:0000313" key="7">
    <source>
        <dbReference type="EMBL" id="CAG8619520.1"/>
    </source>
</evidence>
<dbReference type="InterPro" id="IPR027417">
    <property type="entry name" value="P-loop_NTPase"/>
</dbReference>
<protein>
    <submittedName>
        <fullName evidence="7">2911_t:CDS:1</fullName>
    </submittedName>
</protein>
<evidence type="ECO:0000256" key="3">
    <source>
        <dbReference type="ARBA" id="ARBA00022806"/>
    </source>
</evidence>
<feature type="binding site" evidence="5">
    <location>
        <begin position="252"/>
        <end position="259"/>
    </location>
    <ligand>
        <name>ATP</name>
        <dbReference type="ChEBI" id="CHEBI:30616"/>
    </ligand>
</feature>
<keyword evidence="3 5" id="KW-0347">Helicase</keyword>
<dbReference type="Proteomes" id="UP000789375">
    <property type="component" value="Unassembled WGS sequence"/>
</dbReference>
<feature type="non-terminal residue" evidence="7">
    <location>
        <position position="1618"/>
    </location>
</feature>
<dbReference type="PANTHER" id="PTHR21529">
    <property type="entry name" value="MAMMARY TURMOR VIRUS RECEPTOR HOMOLOG 1, 2 MTVR1, 2"/>
    <property type="match status" value="1"/>
</dbReference>
<evidence type="ECO:0000256" key="4">
    <source>
        <dbReference type="ARBA" id="ARBA00022840"/>
    </source>
</evidence>
<dbReference type="Gene3D" id="1.25.40.10">
    <property type="entry name" value="Tetratricopeptide repeat domain"/>
    <property type="match status" value="1"/>
</dbReference>
<keyword evidence="2 5" id="KW-0378">Hydrolase</keyword>
<dbReference type="InterPro" id="IPR014016">
    <property type="entry name" value="UvrD-like_ATP-bd"/>
</dbReference>
<evidence type="ECO:0000313" key="8">
    <source>
        <dbReference type="Proteomes" id="UP000789375"/>
    </source>
</evidence>
<dbReference type="InterPro" id="IPR039904">
    <property type="entry name" value="TRANK1"/>
</dbReference>
<evidence type="ECO:0000256" key="5">
    <source>
        <dbReference type="PROSITE-ProRule" id="PRU00560"/>
    </source>
</evidence>
<accession>A0A9N9D1V3</accession>
<dbReference type="GO" id="GO:0005524">
    <property type="term" value="F:ATP binding"/>
    <property type="evidence" value="ECO:0007669"/>
    <property type="project" value="UniProtKB-UniRule"/>
</dbReference>
<dbReference type="SUPFAM" id="SSF52540">
    <property type="entry name" value="P-loop containing nucleoside triphosphate hydrolases"/>
    <property type="match status" value="1"/>
</dbReference>
<dbReference type="InterPro" id="IPR011990">
    <property type="entry name" value="TPR-like_helical_dom_sf"/>
</dbReference>
<dbReference type="GO" id="GO:0016787">
    <property type="term" value="F:hydrolase activity"/>
    <property type="evidence" value="ECO:0007669"/>
    <property type="project" value="UniProtKB-UniRule"/>
</dbReference>
<organism evidence="7 8">
    <name type="scientific">Funneliformis mosseae</name>
    <name type="common">Endomycorrhizal fungus</name>
    <name type="synonym">Glomus mosseae</name>
    <dbReference type="NCBI Taxonomy" id="27381"/>
    <lineage>
        <taxon>Eukaryota</taxon>
        <taxon>Fungi</taxon>
        <taxon>Fungi incertae sedis</taxon>
        <taxon>Mucoromycota</taxon>
        <taxon>Glomeromycotina</taxon>
        <taxon>Glomeromycetes</taxon>
        <taxon>Glomerales</taxon>
        <taxon>Glomeraceae</taxon>
        <taxon>Funneliformis</taxon>
    </lineage>
</organism>
<gene>
    <name evidence="7" type="ORF">FMOSSE_LOCUS9905</name>
</gene>
<dbReference type="Gene3D" id="3.40.50.300">
    <property type="entry name" value="P-loop containing nucleotide triphosphate hydrolases"/>
    <property type="match status" value="2"/>
</dbReference>
<dbReference type="Pfam" id="PF13361">
    <property type="entry name" value="UvrD_C"/>
    <property type="match status" value="1"/>
</dbReference>
<dbReference type="InterPro" id="IPR014017">
    <property type="entry name" value="DNA_helicase_UvrD-like_C"/>
</dbReference>
<evidence type="ECO:0000256" key="1">
    <source>
        <dbReference type="ARBA" id="ARBA00022741"/>
    </source>
</evidence>
<sequence length="1618" mass="189863">NTPFMDERETANIGGELPGRHIHLPFEFNDADKLGPWDILLSESTIKDIQNMVLNENVEDMRVELPFTIERVMEKLRQLSSGAWNKYKLKLKVSSLIIPIYEVEVSDNGLKIIWQVDYGFSTRSHLYTQHVKVWAVTACQENINNTLKTLKSVHKIYTPEYISRCTIQKTGKGNVDLPKCFGDQEIVKFTDEKLSDEKLLEAHKILVTNKFIPISRNLFKSLILSGSDFAFQVSKTEYEIISHPTTLAIVFGRSGTGKTTCIVFRQLVSYLRNQLYRNPLSHSGDEGFSKRQIFITVNKELCKRVKKYFKKLQNSALLAGRNISKVEFIEWKKKTRDVIMEELDVKIPNSFRQLADHHFPLFVTFHKFSKMLQGTYGIDTRMLTTKQNQKHDKLWKRYVDYNLFEKKYWNHLSDSYRKKLDCELVYSEFSIIKGTNIEVDYLSREEYRSISTRKYPAFCYNRDEIYDLFEKYEMKKAQNYDFDSMDRTLAILRAMKTRPFDGPHIHEVYIDECQDNQIIDYELIFKLFNRADSIYLAGDVAQCIARGSSFRFQDLYALMYQQNLNRVQNNQYNFLKPIKFELNVNYRSHNGILRLASSVIYLIQNFFPDSIDQLSPEYGEIDGPQPLIFEDCQAETFFNTGINDKDNKEEDTLIEFGASQVVIVRDKATVDRVKEINKDIRPVFTVFEAKGLEFNDVILYNFFTDSPARSKWRVILSSLNDYDGGIRTFSHEKHYILSSELKHLYVAITRARERLWIFDEDAELSEPIRTYWKCRNLVKVAKENNISSLLKKSSSLDWNDEGQMFYEQQRYELAMFYFQKSGNEERVKLANAYHLQKDARDSFIIGSDRKIVESKFASAALAFKKCNLLKKAASCYEDVDMYEKAGDCYVELNMIETAAHCYLKGEMWNKAGNYFEDIKNYDDAVKAYINGRSYEKVTDLIQRRRQEISKETIHQVNIHFRNEAEKYRLHVKFEEAADMLKRTVDNEGDTIEALRCLLYQCRVYMLKMMITDHTSQSTQKEMDKLHSKATEIITKIKSKSEYWKSLIDWKIIIEEGQLYSSYLNEDLNRVHKCIEFFSNREELVVEFFAVIIWLQMPSPSDIKIKYWDERLQCLLRLCKLTFPFIAPQKNTDIAKISKDFEEIFFCFVSKKSHNKRKISFNNPFYDILDTNHKKNKAMEDCWKVYDVDVVHQKISQFLASYIYKLISKAEQDGRNNPDIASIIYASSDNCQIQNCRMHHVIPTSSLPQLLKLVRLQYKVVRRLDVLYHYGLLREEKSKEFLGSQKWWAEKLVKCHIVFQSPQKNCPEVTSIINDANNIWLFNESKSVGDFEVLLKSMFFIQRMMNKKAIGELHREMSKTKMISRPNDLPVGFEYYCGNFQVIPVGRHLSLFFSFLHNNKVISAIISSTAFIRYAIKNIKKVNLSSSDALDELTSLMEFTTSLIFAVGQEYCDICLPRAYLINYFEAFTAKPLIPGRYIYSEKNYLYTINNSLVQVQRLLNLLFGKEQVKMTIILRLIRLMILIGLNEPTVAQKILGLFNSYSKYIFSIKFKKYLEENNFKRLVAILHNDLREIRCDSLVIVRQQNVSTSKFACFEKYGIKYLTYSTIEEFRSSLRNFG</sequence>
<feature type="domain" description="UvrD-like helicase ATP-binding" evidence="6">
    <location>
        <begin position="231"/>
        <end position="589"/>
    </location>
</feature>